<accession>A0A560MJM5</accession>
<evidence type="ECO:0000256" key="1">
    <source>
        <dbReference type="ARBA" id="ARBA00004651"/>
    </source>
</evidence>
<feature type="transmembrane region" description="Helical" evidence="6">
    <location>
        <begin position="266"/>
        <end position="292"/>
    </location>
</feature>
<feature type="transmembrane region" description="Helical" evidence="6">
    <location>
        <begin position="193"/>
        <end position="211"/>
    </location>
</feature>
<feature type="transmembrane region" description="Helical" evidence="6">
    <location>
        <begin position="132"/>
        <end position="156"/>
    </location>
</feature>
<evidence type="ECO:0000256" key="2">
    <source>
        <dbReference type="ARBA" id="ARBA00022475"/>
    </source>
</evidence>
<dbReference type="Proteomes" id="UP000321304">
    <property type="component" value="Unassembled WGS sequence"/>
</dbReference>
<feature type="transmembrane region" description="Helical" evidence="6">
    <location>
        <begin position="59"/>
        <end position="83"/>
    </location>
</feature>
<comment type="subcellular location">
    <subcellularLocation>
        <location evidence="1">Cell membrane</location>
        <topology evidence="1">Multi-pass membrane protein</topology>
    </subcellularLocation>
</comment>
<dbReference type="EMBL" id="VITY01000001">
    <property type="protein sequence ID" value="TWC07552.1"/>
    <property type="molecule type" value="Genomic_DNA"/>
</dbReference>
<evidence type="ECO:0000313" key="7">
    <source>
        <dbReference type="EMBL" id="TWC07552.1"/>
    </source>
</evidence>
<dbReference type="RefSeq" id="WP_146984667.1">
    <property type="nucleotide sequence ID" value="NZ_VITY01000001.1"/>
</dbReference>
<evidence type="ECO:0000256" key="3">
    <source>
        <dbReference type="ARBA" id="ARBA00022692"/>
    </source>
</evidence>
<comment type="caution">
    <text evidence="7">The sequence shown here is derived from an EMBL/GenBank/DDBJ whole genome shotgun (WGS) entry which is preliminary data.</text>
</comment>
<feature type="transmembrane region" description="Helical" evidence="6">
    <location>
        <begin position="239"/>
        <end position="260"/>
    </location>
</feature>
<feature type="transmembrane region" description="Helical" evidence="6">
    <location>
        <begin position="168"/>
        <end position="187"/>
    </location>
</feature>
<dbReference type="InterPro" id="IPR050833">
    <property type="entry name" value="Poly_Biosynth_Transport"/>
</dbReference>
<feature type="transmembrane region" description="Helical" evidence="6">
    <location>
        <begin position="21"/>
        <end position="47"/>
    </location>
</feature>
<feature type="transmembrane region" description="Helical" evidence="6">
    <location>
        <begin position="377"/>
        <end position="396"/>
    </location>
</feature>
<evidence type="ECO:0000256" key="5">
    <source>
        <dbReference type="ARBA" id="ARBA00023136"/>
    </source>
</evidence>
<gene>
    <name evidence="7" type="ORF">FBZ93_101845</name>
</gene>
<keyword evidence="8" id="KW-1185">Reference proteome</keyword>
<dbReference type="PANTHER" id="PTHR30250:SF11">
    <property type="entry name" value="O-ANTIGEN TRANSPORTER-RELATED"/>
    <property type="match status" value="1"/>
</dbReference>
<dbReference type="GO" id="GO:0005886">
    <property type="term" value="C:plasma membrane"/>
    <property type="evidence" value="ECO:0007669"/>
    <property type="project" value="UniProtKB-SubCell"/>
</dbReference>
<dbReference type="AlphaFoldDB" id="A0A560MJM5"/>
<feature type="transmembrane region" description="Helical" evidence="6">
    <location>
        <begin position="402"/>
        <end position="421"/>
    </location>
</feature>
<keyword evidence="3 6" id="KW-0812">Transmembrane</keyword>
<keyword evidence="4 6" id="KW-1133">Transmembrane helix</keyword>
<dbReference type="OrthoDB" id="8402408at2"/>
<proteinExistence type="predicted"/>
<keyword evidence="5 6" id="KW-0472">Membrane</keyword>
<protein>
    <submittedName>
        <fullName evidence="7">O-antigen/teichoic acid export membrane protein</fullName>
    </submittedName>
</protein>
<sequence>MPIDFVRMAITRLRQALQKSAALVMNSGALATGTVATAGLGFAYWWLAARLLPPDVMGVASGLLSMMSLVTLFGECGLATLLTGELVRHPGKEPGLVAAAASLGVTLSVSLALLFVVGQTFLMGSTGSIDDWFGGLAFIVGCGLNNLTVLGDQAFVGILRSSSKMIRLVLFSIFKLMLLAGVTALGFTSATALLWTWVAGLLASWIGVDLLTKGGARRLIGTPDFKLLHAHRRRVFGHYALDVALLAPAIAMPYLVLVLLSPTTNAAFVAVWMLVSVAALIPSAMAMVLFPVVRASPKQSRHNILVSLTVSLLFSLVCGVFIFTYSQQILAVFNPAYPGIAGSGLRLLGFSLLGSTLKFHACALARLTDRMRNAAPWFALGGLLELCFAALGAHLGGLQGLVLGWTLAVSIEGVCAALWLMSATKLVAGADPVLQGSTSSPFQT</sequence>
<feature type="transmembrane region" description="Helical" evidence="6">
    <location>
        <begin position="95"/>
        <end position="117"/>
    </location>
</feature>
<evidence type="ECO:0000256" key="4">
    <source>
        <dbReference type="ARBA" id="ARBA00022989"/>
    </source>
</evidence>
<evidence type="ECO:0000256" key="6">
    <source>
        <dbReference type="SAM" id="Phobius"/>
    </source>
</evidence>
<evidence type="ECO:0000313" key="8">
    <source>
        <dbReference type="Proteomes" id="UP000321304"/>
    </source>
</evidence>
<name>A0A560MJM5_9BRAD</name>
<dbReference type="PANTHER" id="PTHR30250">
    <property type="entry name" value="PST FAMILY PREDICTED COLANIC ACID TRANSPORTER"/>
    <property type="match status" value="1"/>
</dbReference>
<keyword evidence="2" id="KW-1003">Cell membrane</keyword>
<organism evidence="7 8">
    <name type="scientific">Bradyrhizobium macuxiense</name>
    <dbReference type="NCBI Taxonomy" id="1755647"/>
    <lineage>
        <taxon>Bacteria</taxon>
        <taxon>Pseudomonadati</taxon>
        <taxon>Pseudomonadota</taxon>
        <taxon>Alphaproteobacteria</taxon>
        <taxon>Hyphomicrobiales</taxon>
        <taxon>Nitrobacteraceae</taxon>
        <taxon>Bradyrhizobium</taxon>
    </lineage>
</organism>
<feature type="transmembrane region" description="Helical" evidence="6">
    <location>
        <begin position="304"/>
        <end position="325"/>
    </location>
</feature>
<feature type="transmembrane region" description="Helical" evidence="6">
    <location>
        <begin position="345"/>
        <end position="365"/>
    </location>
</feature>
<reference evidence="7 8" key="1">
    <citation type="submission" date="2019-06" db="EMBL/GenBank/DDBJ databases">
        <title>Genomic Encyclopedia of Type Strains, Phase IV (KMG-V): Genome sequencing to study the core and pangenomes of soil and plant-associated prokaryotes.</title>
        <authorList>
            <person name="Whitman W."/>
        </authorList>
    </citation>
    <scope>NUCLEOTIDE SEQUENCE [LARGE SCALE GENOMIC DNA]</scope>
    <source>
        <strain evidence="7 8">BR 10355</strain>
    </source>
</reference>